<reference evidence="1" key="1">
    <citation type="journal article" date="2019" name="bioRxiv">
        <title>The Genome of the Zebra Mussel, Dreissena polymorpha: A Resource for Invasive Species Research.</title>
        <authorList>
            <person name="McCartney M.A."/>
            <person name="Auch B."/>
            <person name="Kono T."/>
            <person name="Mallez S."/>
            <person name="Zhang Y."/>
            <person name="Obille A."/>
            <person name="Becker A."/>
            <person name="Abrahante J.E."/>
            <person name="Garbe J."/>
            <person name="Badalamenti J.P."/>
            <person name="Herman A."/>
            <person name="Mangelson H."/>
            <person name="Liachko I."/>
            <person name="Sullivan S."/>
            <person name="Sone E.D."/>
            <person name="Koren S."/>
            <person name="Silverstein K.A.T."/>
            <person name="Beckman K.B."/>
            <person name="Gohl D.M."/>
        </authorList>
    </citation>
    <scope>NUCLEOTIDE SEQUENCE</scope>
    <source>
        <strain evidence="1">Duluth1</strain>
        <tissue evidence="1">Whole animal</tissue>
    </source>
</reference>
<name>A0A9D4HQ37_DREPO</name>
<accession>A0A9D4HQ37</accession>
<keyword evidence="2" id="KW-1185">Reference proteome</keyword>
<evidence type="ECO:0000313" key="1">
    <source>
        <dbReference type="EMBL" id="KAH3725428.1"/>
    </source>
</evidence>
<dbReference type="EMBL" id="JAIWYP010000012">
    <property type="protein sequence ID" value="KAH3725428.1"/>
    <property type="molecule type" value="Genomic_DNA"/>
</dbReference>
<dbReference type="Proteomes" id="UP000828390">
    <property type="component" value="Unassembled WGS sequence"/>
</dbReference>
<organism evidence="1 2">
    <name type="scientific">Dreissena polymorpha</name>
    <name type="common">Zebra mussel</name>
    <name type="synonym">Mytilus polymorpha</name>
    <dbReference type="NCBI Taxonomy" id="45954"/>
    <lineage>
        <taxon>Eukaryota</taxon>
        <taxon>Metazoa</taxon>
        <taxon>Spiralia</taxon>
        <taxon>Lophotrochozoa</taxon>
        <taxon>Mollusca</taxon>
        <taxon>Bivalvia</taxon>
        <taxon>Autobranchia</taxon>
        <taxon>Heteroconchia</taxon>
        <taxon>Euheterodonta</taxon>
        <taxon>Imparidentia</taxon>
        <taxon>Neoheterodontei</taxon>
        <taxon>Myida</taxon>
        <taxon>Dreissenoidea</taxon>
        <taxon>Dreissenidae</taxon>
        <taxon>Dreissena</taxon>
    </lineage>
</organism>
<proteinExistence type="predicted"/>
<comment type="caution">
    <text evidence="1">The sequence shown here is derived from an EMBL/GenBank/DDBJ whole genome shotgun (WGS) entry which is preliminary data.</text>
</comment>
<protein>
    <submittedName>
        <fullName evidence="1">Uncharacterized protein</fullName>
    </submittedName>
</protein>
<gene>
    <name evidence="1" type="ORF">DPMN_051261</name>
</gene>
<dbReference type="AlphaFoldDB" id="A0A9D4HQ37"/>
<evidence type="ECO:0000313" key="2">
    <source>
        <dbReference type="Proteomes" id="UP000828390"/>
    </source>
</evidence>
<reference evidence="1" key="2">
    <citation type="submission" date="2020-11" db="EMBL/GenBank/DDBJ databases">
        <authorList>
            <person name="McCartney M.A."/>
            <person name="Auch B."/>
            <person name="Kono T."/>
            <person name="Mallez S."/>
            <person name="Becker A."/>
            <person name="Gohl D.M."/>
            <person name="Silverstein K.A.T."/>
            <person name="Koren S."/>
            <person name="Bechman K.B."/>
            <person name="Herman A."/>
            <person name="Abrahante J.E."/>
            <person name="Garbe J."/>
        </authorList>
    </citation>
    <scope>NUCLEOTIDE SEQUENCE</scope>
    <source>
        <strain evidence="1">Duluth1</strain>
        <tissue evidence="1">Whole animal</tissue>
    </source>
</reference>
<sequence length="75" mass="8989">MTIRDTLTNKSPFSNYWQPYLNHVQEETGRRQKCKTNARLHVRIYPAVNYNGPMVRVALRVLYRRPYIRIFACCV</sequence>